<keyword evidence="8 17" id="KW-0235">DNA replication</keyword>
<evidence type="ECO:0000256" key="13">
    <source>
        <dbReference type="ARBA" id="ARBA00023125"/>
    </source>
</evidence>
<dbReference type="PANTHER" id="PTHR11076">
    <property type="entry name" value="DNA REPAIR POLYMERASE UMUC / TRANSFERASE FAMILY MEMBER"/>
    <property type="match status" value="1"/>
</dbReference>
<dbReference type="GO" id="GO:0006281">
    <property type="term" value="P:DNA repair"/>
    <property type="evidence" value="ECO:0007669"/>
    <property type="project" value="UniProtKB-UniRule"/>
</dbReference>
<keyword evidence="12 17" id="KW-0239">DNA-directed DNA polymerase</keyword>
<evidence type="ECO:0000256" key="9">
    <source>
        <dbReference type="ARBA" id="ARBA00022723"/>
    </source>
</evidence>
<dbReference type="PROSITE" id="PS50173">
    <property type="entry name" value="UMUC"/>
    <property type="match status" value="1"/>
</dbReference>
<evidence type="ECO:0000256" key="4">
    <source>
        <dbReference type="ARBA" id="ARBA00022457"/>
    </source>
</evidence>
<name>A0A1E3VTT8_9HYPH</name>
<comment type="function">
    <text evidence="15 17">Poorly processive, error-prone DNA polymerase involved in untargeted mutagenesis. Copies undamaged DNA at stalled replication forks, which arise in vivo from mismatched or misaligned primer ends. These misaligned primers can be extended by PolIV. Exhibits no 3'-5' exonuclease (proofreading) activity. May be involved in translesional synthesis, in conjunction with the beta clamp from PolIII.</text>
</comment>
<dbReference type="PANTHER" id="PTHR11076:SF33">
    <property type="entry name" value="DNA POLYMERASE KAPPA"/>
    <property type="match status" value="1"/>
</dbReference>
<evidence type="ECO:0000256" key="14">
    <source>
        <dbReference type="ARBA" id="ARBA00023204"/>
    </source>
</evidence>
<dbReference type="InterPro" id="IPR050116">
    <property type="entry name" value="DNA_polymerase-Y"/>
</dbReference>
<dbReference type="SUPFAM" id="SSF100879">
    <property type="entry name" value="Lesion bypass DNA polymerase (Y-family), little finger domain"/>
    <property type="match status" value="1"/>
</dbReference>
<dbReference type="GO" id="GO:0006261">
    <property type="term" value="P:DNA-templated DNA replication"/>
    <property type="evidence" value="ECO:0007669"/>
    <property type="project" value="UniProtKB-UniRule"/>
</dbReference>
<dbReference type="CDD" id="cd03586">
    <property type="entry name" value="PolY_Pol_IV_kappa"/>
    <property type="match status" value="1"/>
</dbReference>
<keyword evidence="9 17" id="KW-0479">Metal-binding</keyword>
<dbReference type="Gene3D" id="3.40.1170.60">
    <property type="match status" value="1"/>
</dbReference>
<dbReference type="FunFam" id="3.40.1170.60:FF:000001">
    <property type="entry name" value="DNA polymerase IV"/>
    <property type="match status" value="1"/>
</dbReference>
<evidence type="ECO:0000313" key="20">
    <source>
        <dbReference type="EMBL" id="ODR96366.1"/>
    </source>
</evidence>
<dbReference type="InterPro" id="IPR001126">
    <property type="entry name" value="UmuC"/>
</dbReference>
<feature type="site" description="Substrate discrimination" evidence="17">
    <location>
        <position position="5"/>
    </location>
</feature>
<evidence type="ECO:0000256" key="10">
    <source>
        <dbReference type="ARBA" id="ARBA00022763"/>
    </source>
</evidence>
<keyword evidence="5 17" id="KW-0963">Cytoplasm</keyword>
<evidence type="ECO:0000256" key="12">
    <source>
        <dbReference type="ARBA" id="ARBA00022932"/>
    </source>
</evidence>
<comment type="caution">
    <text evidence="17">Lacks conserved residue(s) required for the propagation of feature annotation.</text>
</comment>
<evidence type="ECO:0000313" key="21">
    <source>
        <dbReference type="Proteomes" id="UP000094472"/>
    </source>
</evidence>
<evidence type="ECO:0000256" key="6">
    <source>
        <dbReference type="ARBA" id="ARBA00022679"/>
    </source>
</evidence>
<evidence type="ECO:0000256" key="2">
    <source>
        <dbReference type="ARBA" id="ARBA00010945"/>
    </source>
</evidence>
<evidence type="ECO:0000256" key="16">
    <source>
        <dbReference type="ARBA" id="ARBA00049244"/>
    </source>
</evidence>
<keyword evidence="7 17" id="KW-0548">Nucleotidyltransferase</keyword>
<dbReference type="Gene3D" id="3.30.70.270">
    <property type="match status" value="1"/>
</dbReference>
<evidence type="ECO:0000256" key="7">
    <source>
        <dbReference type="ARBA" id="ARBA00022695"/>
    </source>
</evidence>
<dbReference type="GO" id="GO:0003684">
    <property type="term" value="F:damaged DNA binding"/>
    <property type="evidence" value="ECO:0007669"/>
    <property type="project" value="InterPro"/>
</dbReference>
<comment type="caution">
    <text evidence="20">The sequence shown here is derived from an EMBL/GenBank/DDBJ whole genome shotgun (WGS) entry which is preliminary data.</text>
</comment>
<dbReference type="InterPro" id="IPR043502">
    <property type="entry name" value="DNA/RNA_pol_sf"/>
</dbReference>
<accession>A0A1E3VTT8</accession>
<keyword evidence="13 17" id="KW-0238">DNA-binding</keyword>
<evidence type="ECO:0000256" key="8">
    <source>
        <dbReference type="ARBA" id="ARBA00022705"/>
    </source>
</evidence>
<evidence type="ECO:0000256" key="15">
    <source>
        <dbReference type="ARBA" id="ARBA00025589"/>
    </source>
</evidence>
<dbReference type="InterPro" id="IPR043128">
    <property type="entry name" value="Rev_trsase/Diguanyl_cyclase"/>
</dbReference>
<evidence type="ECO:0000256" key="18">
    <source>
        <dbReference type="SAM" id="MobiDB-lite"/>
    </source>
</evidence>
<gene>
    <name evidence="17" type="primary">dinB</name>
    <name evidence="20" type="ORF">AUC69_14410</name>
</gene>
<dbReference type="OrthoDB" id="9808813at2"/>
<feature type="active site" evidence="17">
    <location>
        <position position="95"/>
    </location>
</feature>
<reference evidence="20 21" key="1">
    <citation type="journal article" date="2016" name="Environ. Microbiol.">
        <title>New Methyloceanibacter diversity from North Sea sediments includes methanotroph containing solely the soluble methane monooxygenase.</title>
        <authorList>
            <person name="Vekeman B."/>
            <person name="Kerckhof F.M."/>
            <person name="Cremers G."/>
            <person name="de Vos P."/>
            <person name="Vandamme P."/>
            <person name="Boon N."/>
            <person name="Op den Camp H.J."/>
            <person name="Heylen K."/>
        </authorList>
    </citation>
    <scope>NUCLEOTIDE SEQUENCE [LARGE SCALE GENOMIC DNA]</scope>
    <source>
        <strain evidence="20 21">R-67175</strain>
    </source>
</reference>
<dbReference type="STRING" id="1774969.AUC69_14410"/>
<evidence type="ECO:0000256" key="11">
    <source>
        <dbReference type="ARBA" id="ARBA00022842"/>
    </source>
</evidence>
<dbReference type="SUPFAM" id="SSF56672">
    <property type="entry name" value="DNA/RNA polymerases"/>
    <property type="match status" value="1"/>
</dbReference>
<comment type="cofactor">
    <cofactor evidence="17">
        <name>Mg(2+)</name>
        <dbReference type="ChEBI" id="CHEBI:18420"/>
    </cofactor>
    <text evidence="17">Binds 2 magnesium ions per subunit.</text>
</comment>
<dbReference type="EC" id="2.7.7.7" evidence="17"/>
<dbReference type="Gene3D" id="3.30.1490.100">
    <property type="entry name" value="DNA polymerase, Y-family, little finger domain"/>
    <property type="match status" value="1"/>
</dbReference>
<feature type="domain" description="UmuC" evidence="19">
    <location>
        <begin position="1"/>
        <end position="177"/>
    </location>
</feature>
<dbReference type="Proteomes" id="UP000094472">
    <property type="component" value="Unassembled WGS sequence"/>
</dbReference>
<feature type="region of interest" description="Disordered" evidence="18">
    <location>
        <begin position="381"/>
        <end position="400"/>
    </location>
</feature>
<keyword evidence="14 17" id="KW-0234">DNA repair</keyword>
<dbReference type="Pfam" id="PF00817">
    <property type="entry name" value="IMS"/>
    <property type="match status" value="1"/>
</dbReference>
<dbReference type="Pfam" id="PF11799">
    <property type="entry name" value="IMS_C"/>
    <property type="match status" value="1"/>
</dbReference>
<evidence type="ECO:0000256" key="17">
    <source>
        <dbReference type="HAMAP-Rule" id="MF_01113"/>
    </source>
</evidence>
<comment type="similarity">
    <text evidence="2 17">Belongs to the DNA polymerase type-Y family.</text>
</comment>
<dbReference type="Gene3D" id="1.10.150.20">
    <property type="entry name" value="5' to 3' exonuclease, C-terminal subdomain"/>
    <property type="match status" value="1"/>
</dbReference>
<dbReference type="AlphaFoldDB" id="A0A1E3VTT8"/>
<keyword evidence="4 17" id="KW-0515">Mutator protein</keyword>
<comment type="subunit">
    <text evidence="3 17">Monomer.</text>
</comment>
<dbReference type="InterPro" id="IPR036775">
    <property type="entry name" value="DNA_pol_Y-fam_lit_finger_sf"/>
</dbReference>
<dbReference type="GO" id="GO:0009432">
    <property type="term" value="P:SOS response"/>
    <property type="evidence" value="ECO:0007669"/>
    <property type="project" value="TreeGrafter"/>
</dbReference>
<keyword evidence="10 17" id="KW-0227">DNA damage</keyword>
<evidence type="ECO:0000256" key="5">
    <source>
        <dbReference type="ARBA" id="ARBA00022490"/>
    </source>
</evidence>
<keyword evidence="6 17" id="KW-0808">Transferase</keyword>
<dbReference type="InterPro" id="IPR022880">
    <property type="entry name" value="DNApol_IV"/>
</dbReference>
<keyword evidence="21" id="KW-1185">Reference proteome</keyword>
<comment type="subcellular location">
    <subcellularLocation>
        <location evidence="1 17">Cytoplasm</location>
    </subcellularLocation>
</comment>
<evidence type="ECO:0000259" key="19">
    <source>
        <dbReference type="PROSITE" id="PS50173"/>
    </source>
</evidence>
<sequence length="400" mass="43467">MDSFYAAVEQLDNPALRGKPLLVGGSSNRGVVLTASYEARPFGVGSAMPMAKARRLCPDARIVPPRFERYQQVSASIMRVFGEFSPEVEPLSLDEAFIDMTGAERLFGDPQEMGRRLKAAVREATGGLTVSVGVSATKYVAKVASAHQKPDGLTVVPPETAKAWLAPLPVSRLWGAGEKTEPRLLALGLRTIGDVAAADPKRLVQELGRLGLHFYTLAQAQDPRRVDGHRKSKSIGSENTLERDVREHGEIKLHLRRSADKIARRLRSKGLVAYGAGVKLKTAGFKSLTRQQRLAEPTDVAEQLYRVGVELLDAFNHSGPFRLVGMVAYDLAPAGGVAQAGLFDTFGRRRQLEVALDALAERFGGNAVRRADDLGKPQGMTLAPNLDFMDDGADDERFPD</sequence>
<dbReference type="GO" id="GO:0000287">
    <property type="term" value="F:magnesium ion binding"/>
    <property type="evidence" value="ECO:0007669"/>
    <property type="project" value="UniProtKB-UniRule"/>
</dbReference>
<evidence type="ECO:0000256" key="3">
    <source>
        <dbReference type="ARBA" id="ARBA00011245"/>
    </source>
</evidence>
<dbReference type="GO" id="GO:0005829">
    <property type="term" value="C:cytosol"/>
    <property type="evidence" value="ECO:0007669"/>
    <property type="project" value="TreeGrafter"/>
</dbReference>
<protein>
    <recommendedName>
        <fullName evidence="17">DNA polymerase IV</fullName>
        <shortName evidence="17">Pol IV</shortName>
        <ecNumber evidence="17">2.7.7.7</ecNumber>
    </recommendedName>
</protein>
<proteinExistence type="inferred from homology"/>
<dbReference type="RefSeq" id="WP_158008101.1">
    <property type="nucleotide sequence ID" value="NZ_LPWF01000029.1"/>
</dbReference>
<dbReference type="GO" id="GO:0042276">
    <property type="term" value="P:error-prone translesion synthesis"/>
    <property type="evidence" value="ECO:0007669"/>
    <property type="project" value="TreeGrafter"/>
</dbReference>
<dbReference type="NCBIfam" id="NF002677">
    <property type="entry name" value="PRK02406.1"/>
    <property type="match status" value="1"/>
</dbReference>
<comment type="catalytic activity">
    <reaction evidence="16 17">
        <text>DNA(n) + a 2'-deoxyribonucleoside 5'-triphosphate = DNA(n+1) + diphosphate</text>
        <dbReference type="Rhea" id="RHEA:22508"/>
        <dbReference type="Rhea" id="RHEA-COMP:17339"/>
        <dbReference type="Rhea" id="RHEA-COMP:17340"/>
        <dbReference type="ChEBI" id="CHEBI:33019"/>
        <dbReference type="ChEBI" id="CHEBI:61560"/>
        <dbReference type="ChEBI" id="CHEBI:173112"/>
        <dbReference type="EC" id="2.7.7.7"/>
    </reaction>
</comment>
<dbReference type="HAMAP" id="MF_01113">
    <property type="entry name" value="DNApol_IV"/>
    <property type="match status" value="1"/>
</dbReference>
<feature type="binding site" evidence="17">
    <location>
        <position position="94"/>
    </location>
    <ligand>
        <name>Mg(2+)</name>
        <dbReference type="ChEBI" id="CHEBI:18420"/>
    </ligand>
</feature>
<dbReference type="GO" id="GO:0003887">
    <property type="term" value="F:DNA-directed DNA polymerase activity"/>
    <property type="evidence" value="ECO:0007669"/>
    <property type="project" value="UniProtKB-UniRule"/>
</dbReference>
<dbReference type="EMBL" id="LPWF01000029">
    <property type="protein sequence ID" value="ODR96366.1"/>
    <property type="molecule type" value="Genomic_DNA"/>
</dbReference>
<dbReference type="InterPro" id="IPR017961">
    <property type="entry name" value="DNA_pol_Y-fam_little_finger"/>
</dbReference>
<evidence type="ECO:0000256" key="1">
    <source>
        <dbReference type="ARBA" id="ARBA00004496"/>
    </source>
</evidence>
<organism evidence="20 21">
    <name type="scientific">Methyloceanibacter superfactus</name>
    <dbReference type="NCBI Taxonomy" id="1774969"/>
    <lineage>
        <taxon>Bacteria</taxon>
        <taxon>Pseudomonadati</taxon>
        <taxon>Pseudomonadota</taxon>
        <taxon>Alphaproteobacteria</taxon>
        <taxon>Hyphomicrobiales</taxon>
        <taxon>Hyphomicrobiaceae</taxon>
        <taxon>Methyloceanibacter</taxon>
    </lineage>
</organism>
<keyword evidence="11 17" id="KW-0460">Magnesium</keyword>